<keyword evidence="7" id="KW-1185">Reference proteome</keyword>
<name>A0AAJ1SZI6_9BACI</name>
<keyword evidence="2" id="KW-0547">Nucleotide-binding</keyword>
<feature type="domain" description="ABC transporter" evidence="5">
    <location>
        <begin position="320"/>
        <end position="537"/>
    </location>
</feature>
<dbReference type="RefSeq" id="WP_307257535.1">
    <property type="nucleotide sequence ID" value="NZ_JAUSUC010000021.1"/>
</dbReference>
<dbReference type="InterPro" id="IPR003439">
    <property type="entry name" value="ABC_transporter-like_ATP-bd"/>
</dbReference>
<keyword evidence="3" id="KW-0067">ATP-binding</keyword>
<dbReference type="PANTHER" id="PTHR42855">
    <property type="entry name" value="ABC TRANSPORTER ATP-BINDING SUBUNIT"/>
    <property type="match status" value="1"/>
</dbReference>
<sequence length="539" mass="60808">MITVQDVSLRFGDKKLFEDINIKFTPGNCYGLIGANGAGKSTFLKILSGELESQTGHVHMAPGERLAVLKQDHFQYEEIEALQVVIMGHTRLYEVMQEKDAIYMKPDFSDEDGMRAAELEGEFAELNGWEAESEAAILLKGLGIDEDLHTKKMAELTGAEKVKVLLAQALFGKPGVLLLDEPTNHLDIQAIRWLEEFLINFENTVIVVSHDRHFLNKVCTHIADLDFGKIQLYVGNYDFWYESSQLALKMAQEANKKKEEKVKELQNFIARFSANASKSKQATSRKKLLEKITLDDIKPSSRKYPYVHFKPEREIGNDLLRVESLTKTIDGVKVLDNISFIMNKDDKIALVGSNEIAKTTLFKILAGEMEPDGGSYKWGITTTQSYFPKDNTKYFDGSDLSLVDWLRQYSPNDQSESFLRGFLGRMLFSGEEALKKASVLSGGEKVRCMLSKMMLSGANVLMLDEPTNHLDLESITALNNGLTNFKGSMIFSSHDHQFIQTIANRIIELTPSGMVDKAITYDEYLDDEKLQEHVASMYE</sequence>
<dbReference type="Pfam" id="PF00005">
    <property type="entry name" value="ABC_tran"/>
    <property type="match status" value="2"/>
</dbReference>
<keyword evidence="1" id="KW-0677">Repeat</keyword>
<organism evidence="6 7">
    <name type="scientific">Oikeobacillus pervagus</name>
    <dbReference type="NCBI Taxonomy" id="1325931"/>
    <lineage>
        <taxon>Bacteria</taxon>
        <taxon>Bacillati</taxon>
        <taxon>Bacillota</taxon>
        <taxon>Bacilli</taxon>
        <taxon>Bacillales</taxon>
        <taxon>Bacillaceae</taxon>
        <taxon>Oikeobacillus</taxon>
    </lineage>
</organism>
<dbReference type="FunFam" id="3.40.50.300:FF:000011">
    <property type="entry name" value="Putative ABC transporter ATP-binding component"/>
    <property type="match status" value="1"/>
</dbReference>
<dbReference type="InterPro" id="IPR027417">
    <property type="entry name" value="P-loop_NTPase"/>
</dbReference>
<dbReference type="GO" id="GO:0005524">
    <property type="term" value="F:ATP binding"/>
    <property type="evidence" value="ECO:0007669"/>
    <property type="project" value="UniProtKB-KW"/>
</dbReference>
<dbReference type="InterPro" id="IPR051309">
    <property type="entry name" value="ABCF_ATPase"/>
</dbReference>
<evidence type="ECO:0000256" key="2">
    <source>
        <dbReference type="ARBA" id="ARBA00022741"/>
    </source>
</evidence>
<dbReference type="AlphaFoldDB" id="A0AAJ1SZI6"/>
<feature type="domain" description="ABC transporter" evidence="5">
    <location>
        <begin position="2"/>
        <end position="252"/>
    </location>
</feature>
<dbReference type="PANTHER" id="PTHR42855:SF2">
    <property type="entry name" value="DRUG RESISTANCE ABC TRANSPORTER,ATP-BINDING PROTEIN"/>
    <property type="match status" value="1"/>
</dbReference>
<keyword evidence="4" id="KW-0175">Coiled coil</keyword>
<dbReference type="FunFam" id="3.40.50.300:FF:000070">
    <property type="entry name" value="Putative ABC transporter ATP-binding component"/>
    <property type="match status" value="1"/>
</dbReference>
<protein>
    <submittedName>
        <fullName evidence="6">ATPase subunit of ABC transporter with duplicated ATPase domains</fullName>
    </submittedName>
</protein>
<gene>
    <name evidence="6" type="ORF">J2S13_001952</name>
</gene>
<dbReference type="SUPFAM" id="SSF52540">
    <property type="entry name" value="P-loop containing nucleoside triphosphate hydrolases"/>
    <property type="match status" value="2"/>
</dbReference>
<dbReference type="InterPro" id="IPR032781">
    <property type="entry name" value="ABC_tran_Xtn"/>
</dbReference>
<dbReference type="SMART" id="SM00382">
    <property type="entry name" value="AAA"/>
    <property type="match status" value="2"/>
</dbReference>
<dbReference type="Proteomes" id="UP001237207">
    <property type="component" value="Unassembled WGS sequence"/>
</dbReference>
<evidence type="ECO:0000313" key="7">
    <source>
        <dbReference type="Proteomes" id="UP001237207"/>
    </source>
</evidence>
<dbReference type="EMBL" id="JAUSUC010000021">
    <property type="protein sequence ID" value="MDQ0215534.1"/>
    <property type="molecule type" value="Genomic_DNA"/>
</dbReference>
<dbReference type="GO" id="GO:0016887">
    <property type="term" value="F:ATP hydrolysis activity"/>
    <property type="evidence" value="ECO:0007669"/>
    <property type="project" value="InterPro"/>
</dbReference>
<evidence type="ECO:0000256" key="4">
    <source>
        <dbReference type="SAM" id="Coils"/>
    </source>
</evidence>
<comment type="caution">
    <text evidence="6">The sequence shown here is derived from an EMBL/GenBank/DDBJ whole genome shotgun (WGS) entry which is preliminary data.</text>
</comment>
<dbReference type="PROSITE" id="PS50893">
    <property type="entry name" value="ABC_TRANSPORTER_2"/>
    <property type="match status" value="2"/>
</dbReference>
<feature type="coiled-coil region" evidence="4">
    <location>
        <begin position="241"/>
        <end position="275"/>
    </location>
</feature>
<dbReference type="CDD" id="cd03221">
    <property type="entry name" value="ABCF_EF-3"/>
    <property type="match status" value="2"/>
</dbReference>
<evidence type="ECO:0000256" key="1">
    <source>
        <dbReference type="ARBA" id="ARBA00022737"/>
    </source>
</evidence>
<evidence type="ECO:0000256" key="3">
    <source>
        <dbReference type="ARBA" id="ARBA00022840"/>
    </source>
</evidence>
<reference evidence="6" key="1">
    <citation type="submission" date="2023-07" db="EMBL/GenBank/DDBJ databases">
        <title>Genomic Encyclopedia of Type Strains, Phase IV (KMG-IV): sequencing the most valuable type-strain genomes for metagenomic binning, comparative biology and taxonomic classification.</title>
        <authorList>
            <person name="Goeker M."/>
        </authorList>
    </citation>
    <scope>NUCLEOTIDE SEQUENCE</scope>
    <source>
        <strain evidence="6">DSM 23947</strain>
    </source>
</reference>
<evidence type="ECO:0000313" key="6">
    <source>
        <dbReference type="EMBL" id="MDQ0215534.1"/>
    </source>
</evidence>
<dbReference type="Pfam" id="PF12848">
    <property type="entry name" value="ABC_tran_Xtn"/>
    <property type="match status" value="1"/>
</dbReference>
<dbReference type="Gene3D" id="3.40.50.300">
    <property type="entry name" value="P-loop containing nucleotide triphosphate hydrolases"/>
    <property type="match status" value="2"/>
</dbReference>
<evidence type="ECO:0000259" key="5">
    <source>
        <dbReference type="PROSITE" id="PS50893"/>
    </source>
</evidence>
<accession>A0AAJ1SZI6</accession>
<dbReference type="InterPro" id="IPR003593">
    <property type="entry name" value="AAA+_ATPase"/>
</dbReference>
<proteinExistence type="predicted"/>